<dbReference type="Pfam" id="PF00702">
    <property type="entry name" value="Hydrolase"/>
    <property type="match status" value="1"/>
</dbReference>
<dbReference type="GO" id="GO:0048168">
    <property type="term" value="P:regulation of neuronal synaptic plasticity"/>
    <property type="evidence" value="ECO:0007669"/>
    <property type="project" value="TreeGrafter"/>
</dbReference>
<dbReference type="Gene3D" id="3.40.50.1000">
    <property type="entry name" value="HAD superfamily/HAD-like"/>
    <property type="match status" value="1"/>
</dbReference>
<dbReference type="Gene3D" id="1.20.120.710">
    <property type="entry name" value="Haloacid dehalogenase hydrolase-like domain"/>
    <property type="match status" value="1"/>
</dbReference>
<dbReference type="Pfam" id="PF05536">
    <property type="entry name" value="Neurochondrin"/>
    <property type="match status" value="1"/>
</dbReference>
<dbReference type="GO" id="GO:0030425">
    <property type="term" value="C:dendrite"/>
    <property type="evidence" value="ECO:0007669"/>
    <property type="project" value="TreeGrafter"/>
</dbReference>
<dbReference type="PANTHER" id="PTHR13109">
    <property type="entry name" value="NEUROCHONDRIN"/>
    <property type="match status" value="1"/>
</dbReference>
<comment type="similarity">
    <text evidence="1">Belongs to the neurochondrin family.</text>
</comment>
<dbReference type="SUPFAM" id="SSF48371">
    <property type="entry name" value="ARM repeat"/>
    <property type="match status" value="1"/>
</dbReference>
<dbReference type="AlphaFoldDB" id="A0A8J2WN25"/>
<dbReference type="Gene3D" id="1.25.10.10">
    <property type="entry name" value="Leucine-rich Repeat Variant"/>
    <property type="match status" value="1"/>
</dbReference>
<dbReference type="InterPro" id="IPR016024">
    <property type="entry name" value="ARM-type_fold"/>
</dbReference>
<dbReference type="InterPro" id="IPR036412">
    <property type="entry name" value="HAD-like_sf"/>
</dbReference>
<dbReference type="InterPro" id="IPR011989">
    <property type="entry name" value="ARM-like"/>
</dbReference>
<accession>A0A8J2WN25</accession>
<dbReference type="GO" id="GO:0031175">
    <property type="term" value="P:neuron projection development"/>
    <property type="evidence" value="ECO:0007669"/>
    <property type="project" value="TreeGrafter"/>
</dbReference>
<keyword evidence="4" id="KW-1185">Reference proteome</keyword>
<reference evidence="3" key="1">
    <citation type="submission" date="2021-11" db="EMBL/GenBank/DDBJ databases">
        <authorList>
            <person name="Schell T."/>
        </authorList>
    </citation>
    <scope>NUCLEOTIDE SEQUENCE</scope>
    <source>
        <strain evidence="3">M5</strain>
    </source>
</reference>
<evidence type="ECO:0000256" key="2">
    <source>
        <dbReference type="SAM" id="MobiDB-lite"/>
    </source>
</evidence>
<dbReference type="SUPFAM" id="SSF56784">
    <property type="entry name" value="HAD-like"/>
    <property type="match status" value="1"/>
</dbReference>
<dbReference type="PANTHER" id="PTHR13109:SF7">
    <property type="entry name" value="NEUROCHONDRIN"/>
    <property type="match status" value="1"/>
</dbReference>
<sequence>METTASQAIPFHQTGDRSDHDHLQKGIDAIFFDLDNTLVQTRAVDERACNEGQSFDSNMSKKEKVPESVLRCVVALRSAKSDNDKFASLFVVTKLIKADECDQASLKLLYDAIGFDFLNRLLKSTEVPQDCPPFIYKSIALSIVSSFCSVPEIVESDSILGIIPVLLDIVSTSDTEDMEDNLMWVSDCYTCLQAIAFFESGRKALLSKGCLLKLAEVYVEEMFRHDQALQLLVYITSKEGKHLWDGHEETFKQLLNRLANEFNDDTTEKKFELCKMLAVFLANSPRLPVVELQKEDWPQHTLLTLESILCSRIGTSQRNSALQLISRLLEIMGIGWGLKFGPNPRQFLLLLVNLACVEVRMKLEDRTLEQAIESADILVACYSVVELFITFMTSQGFLDFDSKQREQAYCALKGAVGSILAILHQTDEEFSHEWTLPVNDRRTEFVCASIRILGSWLAEETSSMKEEVCSVLPFIITVCSRMYEERKMGTIHDMPDPLRFMLPAFCHLAAEDAPRKIMLCQKLPQLLYDYLLYQWGIFSKWLALEPTVAADWLHVHTTPEEDDVAEANRPESESAIILVCGVFMNLAVLEPELVATDVVFAQLLKFCITNLPPLVHRQDFIVLLGNVAVLGLLLLRHHTWKYAQGDSAAFRYIQGTVSFLWDAHNSEESCDSLSLVISLRYKRDWPDLAELWFLGMQGLSNVMNKLDWIVEFIVDSGWPHEMMKSLSRIISGAIDANTRTAYEDFLCCLLRAQPAKVKAVILENRGRHTCRTHSMKQLIALLDDNTLMKLLLRKEWRLPESAAQKSCEVFLRQFRLRPDHSELQLDAWRTLLWVSALGDYQHLAEEVYEVWKKLRYTYMTLEGPAANLLSALRKHNYIIGLITNGPSRSQWEKIVEIGAEDYFDLILVSGDLNYEKPQPEIFHLACQQLNVHPNKSCMIGDKLETDILGGKLAGLAATFWIPLNPSERATCTEEMPSFTIESLADLAPIFGITSEEISR</sequence>
<protein>
    <recommendedName>
        <fullName evidence="5">EOG090X0266</fullName>
    </recommendedName>
</protein>
<feature type="region of interest" description="Disordered" evidence="2">
    <location>
        <begin position="1"/>
        <end position="20"/>
    </location>
</feature>
<dbReference type="NCBIfam" id="TIGR01549">
    <property type="entry name" value="HAD-SF-IA-v1"/>
    <property type="match status" value="1"/>
</dbReference>
<evidence type="ECO:0008006" key="5">
    <source>
        <dbReference type="Google" id="ProtNLM"/>
    </source>
</evidence>
<dbReference type="InterPro" id="IPR023214">
    <property type="entry name" value="HAD_sf"/>
</dbReference>
<evidence type="ECO:0000256" key="1">
    <source>
        <dbReference type="ARBA" id="ARBA00006927"/>
    </source>
</evidence>
<dbReference type="InterPro" id="IPR008709">
    <property type="entry name" value="Neurochondrin"/>
</dbReference>
<gene>
    <name evidence="3" type="ORF">DGAL_LOCUS8133</name>
</gene>
<evidence type="ECO:0000313" key="4">
    <source>
        <dbReference type="Proteomes" id="UP000789390"/>
    </source>
</evidence>
<comment type="caution">
    <text evidence="3">The sequence shown here is derived from an EMBL/GenBank/DDBJ whole genome shotgun (WGS) entry which is preliminary data.</text>
</comment>
<proteinExistence type="inferred from homology"/>
<organism evidence="3 4">
    <name type="scientific">Daphnia galeata</name>
    <dbReference type="NCBI Taxonomy" id="27404"/>
    <lineage>
        <taxon>Eukaryota</taxon>
        <taxon>Metazoa</taxon>
        <taxon>Ecdysozoa</taxon>
        <taxon>Arthropoda</taxon>
        <taxon>Crustacea</taxon>
        <taxon>Branchiopoda</taxon>
        <taxon>Diplostraca</taxon>
        <taxon>Cladocera</taxon>
        <taxon>Anomopoda</taxon>
        <taxon>Daphniidae</taxon>
        <taxon>Daphnia</taxon>
    </lineage>
</organism>
<dbReference type="InterPro" id="IPR006439">
    <property type="entry name" value="HAD-SF_hydro_IA"/>
</dbReference>
<dbReference type="OrthoDB" id="1694274at2759"/>
<dbReference type="Proteomes" id="UP000789390">
    <property type="component" value="Unassembled WGS sequence"/>
</dbReference>
<evidence type="ECO:0000313" key="3">
    <source>
        <dbReference type="EMBL" id="CAH0105119.1"/>
    </source>
</evidence>
<name>A0A8J2WN25_9CRUS</name>
<dbReference type="EMBL" id="CAKKLH010000168">
    <property type="protein sequence ID" value="CAH0105119.1"/>
    <property type="molecule type" value="Genomic_DNA"/>
</dbReference>